<protein>
    <submittedName>
        <fullName evidence="1">Uncharacterized protein</fullName>
    </submittedName>
</protein>
<gene>
    <name evidence="1" type="ORF">HBJ55_07400</name>
</gene>
<accession>A0ABX0PQ52</accession>
<evidence type="ECO:0000313" key="2">
    <source>
        <dbReference type="Proteomes" id="UP001318321"/>
    </source>
</evidence>
<keyword evidence="2" id="KW-1185">Reference proteome</keyword>
<dbReference type="Proteomes" id="UP001318321">
    <property type="component" value="Unassembled WGS sequence"/>
</dbReference>
<proteinExistence type="predicted"/>
<name>A0ABX0PQ52_9GAMM</name>
<evidence type="ECO:0000313" key="1">
    <source>
        <dbReference type="EMBL" id="NIC05246.1"/>
    </source>
</evidence>
<dbReference type="RefSeq" id="WP_167112601.1">
    <property type="nucleotide sequence ID" value="NZ_JAAQTO010000017.1"/>
</dbReference>
<sequence>MQNITVRHINEAATTDELLDLMQDAASERGCELSNDSFAEQAIFYRDEAKGAQIEFDEAAAMEELAALLDAAEQRWHEIEA</sequence>
<reference evidence="1 2" key="1">
    <citation type="submission" date="2020-03" db="EMBL/GenBank/DDBJ databases">
        <title>Identification of Halomonas strains.</title>
        <authorList>
            <person name="Xiao Z."/>
            <person name="Dong F."/>
            <person name="Wang Z."/>
            <person name="Zhao J.-Y."/>
        </authorList>
    </citation>
    <scope>NUCLEOTIDE SEQUENCE [LARGE SCALE GENOMIC DNA]</scope>
    <source>
        <strain evidence="1 2">DX6</strain>
    </source>
</reference>
<dbReference type="EMBL" id="JAAQTO010000017">
    <property type="protein sequence ID" value="NIC05246.1"/>
    <property type="molecule type" value="Genomic_DNA"/>
</dbReference>
<organism evidence="1 2">
    <name type="scientific">Billgrantia bachuensis</name>
    <dbReference type="NCBI Taxonomy" id="2717286"/>
    <lineage>
        <taxon>Bacteria</taxon>
        <taxon>Pseudomonadati</taxon>
        <taxon>Pseudomonadota</taxon>
        <taxon>Gammaproteobacteria</taxon>
        <taxon>Oceanospirillales</taxon>
        <taxon>Halomonadaceae</taxon>
        <taxon>Billgrantia</taxon>
    </lineage>
</organism>
<comment type="caution">
    <text evidence="1">The sequence shown here is derived from an EMBL/GenBank/DDBJ whole genome shotgun (WGS) entry which is preliminary data.</text>
</comment>